<dbReference type="Proteomes" id="UP001596105">
    <property type="component" value="Unassembled WGS sequence"/>
</dbReference>
<dbReference type="EMBL" id="JBHSMH010000090">
    <property type="protein sequence ID" value="MFC5471164.1"/>
    <property type="molecule type" value="Genomic_DNA"/>
</dbReference>
<keyword evidence="2" id="KW-1185">Reference proteome</keyword>
<reference evidence="2" key="1">
    <citation type="journal article" date="2019" name="Int. J. Syst. Evol. Microbiol.">
        <title>The Global Catalogue of Microorganisms (GCM) 10K type strain sequencing project: providing services to taxonomists for standard genome sequencing and annotation.</title>
        <authorList>
            <consortium name="The Broad Institute Genomics Platform"/>
            <consortium name="The Broad Institute Genome Sequencing Center for Infectious Disease"/>
            <person name="Wu L."/>
            <person name="Ma J."/>
        </authorList>
    </citation>
    <scope>NUCLEOTIDE SEQUENCE [LARGE SCALE GENOMIC DNA]</scope>
    <source>
        <strain evidence="2">CCUG 57113</strain>
    </source>
</reference>
<comment type="caution">
    <text evidence="1">The sequence shown here is derived from an EMBL/GenBank/DDBJ whole genome shotgun (WGS) entry which is preliminary data.</text>
</comment>
<protein>
    <recommendedName>
        <fullName evidence="3">DUF4380 domain-containing protein</fullName>
    </recommendedName>
</protein>
<sequence length="312" mass="35572">MIVNNIHFSQYEHEIWGPCVNLTNGVIELIAPLNFGPRIIHYSYSGEKNIYYEDPKGQYYEKGEGYESVEGRWNLYGGHRLWTSPQAPGRSSYPDNEPVSWAPIPGGIVITGPIERWNQIHKDLKIEIESSGSCVTISHRIQNHGPWPIPLSLWALSVMSGGGSAFVPQTPIDLGPVPNQSYALWGKTRMDDNRITWRERYLEIKQLEQSWMKLGCRNESGWAAYLKGNTLFTKKYPFNPSGIYPSYGSSLEVFTNESFLELESLSSIYQIQPGESKIHVEKWQLHHVENNGNIEMTLDKVRLLSTKIPLTM</sequence>
<proteinExistence type="predicted"/>
<name>A0ABW0LZ70_9BACL</name>
<evidence type="ECO:0000313" key="2">
    <source>
        <dbReference type="Proteomes" id="UP001596105"/>
    </source>
</evidence>
<accession>A0ABW0LZ70</accession>
<evidence type="ECO:0008006" key="3">
    <source>
        <dbReference type="Google" id="ProtNLM"/>
    </source>
</evidence>
<organism evidence="1 2">
    <name type="scientific">Cohnella suwonensis</name>
    <dbReference type="NCBI Taxonomy" id="696072"/>
    <lineage>
        <taxon>Bacteria</taxon>
        <taxon>Bacillati</taxon>
        <taxon>Bacillota</taxon>
        <taxon>Bacilli</taxon>
        <taxon>Bacillales</taxon>
        <taxon>Paenibacillaceae</taxon>
        <taxon>Cohnella</taxon>
    </lineage>
</organism>
<dbReference type="RefSeq" id="WP_209746178.1">
    <property type="nucleotide sequence ID" value="NZ_JBHSMH010000090.1"/>
</dbReference>
<evidence type="ECO:0000313" key="1">
    <source>
        <dbReference type="EMBL" id="MFC5471164.1"/>
    </source>
</evidence>
<gene>
    <name evidence="1" type="ORF">ACFPPD_20975</name>
</gene>